<accession>A0A9P2RZQ5</accession>
<proteinExistence type="predicted"/>
<name>A0A9P2RZQ5_BARTA</name>
<dbReference type="OrthoDB" id="7923301at2"/>
<reference evidence="1 2" key="1">
    <citation type="submission" date="2012-03" db="EMBL/GenBank/DDBJ databases">
        <title>The Genome Sequence of Bartonella taylorii 8TBB.</title>
        <authorList>
            <consortium name="The Broad Institute Genome Sequencing Platform"/>
            <consortium name="The Broad Institute Genome Sequencing Center for Infectious Disease"/>
            <person name="Feldgarden M."/>
            <person name="Kirby J."/>
            <person name="Kosoy M."/>
            <person name="Birtles R."/>
            <person name="Probert W.S."/>
            <person name="Chiaraviglio L."/>
            <person name="Young S.K."/>
            <person name="Zeng Q."/>
            <person name="Gargeya S."/>
            <person name="Fitzgerald M."/>
            <person name="Haas B."/>
            <person name="Abouelleil A."/>
            <person name="Alvarado L."/>
            <person name="Arachchi H.M."/>
            <person name="Berlin A."/>
            <person name="Chapman S.B."/>
            <person name="Gearin G."/>
            <person name="Goldberg J."/>
            <person name="Griggs A."/>
            <person name="Gujja S."/>
            <person name="Hansen M."/>
            <person name="Heiman D."/>
            <person name="Howarth C."/>
            <person name="Larimer J."/>
            <person name="Lui A."/>
            <person name="MacDonald P.J.P."/>
            <person name="McCowen C."/>
            <person name="Montmayeur A."/>
            <person name="Murphy C."/>
            <person name="Neiman D."/>
            <person name="Pearson M."/>
            <person name="Priest M."/>
            <person name="Roberts A."/>
            <person name="Saif S."/>
            <person name="Shea T."/>
            <person name="Sisk P."/>
            <person name="Stolte C."/>
            <person name="Sykes S."/>
            <person name="Wortman J."/>
            <person name="Nusbaum C."/>
            <person name="Birren B."/>
        </authorList>
    </citation>
    <scope>NUCLEOTIDE SEQUENCE [LARGE SCALE GENOMIC DNA]</scope>
    <source>
        <strain evidence="1 2">8TBB</strain>
    </source>
</reference>
<protein>
    <recommendedName>
        <fullName evidence="3">Lipoprotein</fullName>
    </recommendedName>
</protein>
<dbReference type="PROSITE" id="PS51257">
    <property type="entry name" value="PROKAR_LIPOPROTEIN"/>
    <property type="match status" value="1"/>
</dbReference>
<gene>
    <name evidence="1" type="ORF">ME9_01277</name>
</gene>
<dbReference type="Proteomes" id="UP000002648">
    <property type="component" value="Unassembled WGS sequence"/>
</dbReference>
<evidence type="ECO:0008006" key="3">
    <source>
        <dbReference type="Google" id="ProtNLM"/>
    </source>
</evidence>
<dbReference type="AlphaFoldDB" id="A0A9P2RZQ5"/>
<organism evidence="1 2">
    <name type="scientific">Bartonella taylorii 8TBB</name>
    <dbReference type="NCBI Taxonomy" id="1094560"/>
    <lineage>
        <taxon>Bacteria</taxon>
        <taxon>Pseudomonadati</taxon>
        <taxon>Pseudomonadota</taxon>
        <taxon>Alphaproteobacteria</taxon>
        <taxon>Hyphomicrobiales</taxon>
        <taxon>Bartonellaceae</taxon>
        <taxon>Bartonella</taxon>
    </lineage>
</organism>
<dbReference type="EMBL" id="AIMD01000035">
    <property type="protein sequence ID" value="EJF94356.1"/>
    <property type="molecule type" value="Genomic_DNA"/>
</dbReference>
<dbReference type="RefSeq" id="WP_004860379.1">
    <property type="nucleotide sequence ID" value="NZ_JH725052.1"/>
</dbReference>
<sequence>MKQILKLLSCITLLSIAGCDSKPPSRYFVIWQKPDADSTEVAKALLECGKPTPYNADPENSRLGFGEWAIIHTCMLQSGFHYRSENGKWCENCQDDRIPVYPLSGAVMPQRSVERRLNSPYCKKYKNADECQP</sequence>
<evidence type="ECO:0000313" key="2">
    <source>
        <dbReference type="Proteomes" id="UP000002648"/>
    </source>
</evidence>
<evidence type="ECO:0000313" key="1">
    <source>
        <dbReference type="EMBL" id="EJF94356.1"/>
    </source>
</evidence>
<keyword evidence="2" id="KW-1185">Reference proteome</keyword>
<comment type="caution">
    <text evidence="1">The sequence shown here is derived from an EMBL/GenBank/DDBJ whole genome shotgun (WGS) entry which is preliminary data.</text>
</comment>